<accession>A0A4C1ZM46</accession>
<evidence type="ECO:0000313" key="4">
    <source>
        <dbReference type="EMBL" id="GBP88154.1"/>
    </source>
</evidence>
<evidence type="ECO:0000256" key="1">
    <source>
        <dbReference type="ARBA" id="ARBA00004275"/>
    </source>
</evidence>
<organism evidence="4 5">
    <name type="scientific">Eumeta variegata</name>
    <name type="common">Bagworm moth</name>
    <name type="synonym">Eumeta japonica</name>
    <dbReference type="NCBI Taxonomy" id="151549"/>
    <lineage>
        <taxon>Eukaryota</taxon>
        <taxon>Metazoa</taxon>
        <taxon>Ecdysozoa</taxon>
        <taxon>Arthropoda</taxon>
        <taxon>Hexapoda</taxon>
        <taxon>Insecta</taxon>
        <taxon>Pterygota</taxon>
        <taxon>Neoptera</taxon>
        <taxon>Endopterygota</taxon>
        <taxon>Lepidoptera</taxon>
        <taxon>Glossata</taxon>
        <taxon>Ditrysia</taxon>
        <taxon>Tineoidea</taxon>
        <taxon>Psychidae</taxon>
        <taxon>Oiketicinae</taxon>
        <taxon>Eumeta</taxon>
    </lineage>
</organism>
<evidence type="ECO:0000313" key="5">
    <source>
        <dbReference type="Proteomes" id="UP000299102"/>
    </source>
</evidence>
<gene>
    <name evidence="4" type="primary">4CL1</name>
    <name evidence="4" type="ORF">EVAR_24968_1</name>
</gene>
<dbReference type="AlphaFoldDB" id="A0A4C1ZM46"/>
<keyword evidence="4" id="KW-0436">Ligase</keyword>
<dbReference type="PANTHER" id="PTHR24096">
    <property type="entry name" value="LONG-CHAIN-FATTY-ACID--COA LIGASE"/>
    <property type="match status" value="1"/>
</dbReference>
<feature type="domain" description="AMP-dependent synthetase/ligase" evidence="3">
    <location>
        <begin position="131"/>
        <end position="397"/>
    </location>
</feature>
<dbReference type="OrthoDB" id="10253869at2759"/>
<proteinExistence type="predicted"/>
<protein>
    <submittedName>
        <fullName evidence="4">4-coumarate--CoA ligase 1</fullName>
    </submittedName>
</protein>
<dbReference type="GO" id="GO:0004467">
    <property type="term" value="F:long-chain fatty acid-CoA ligase activity"/>
    <property type="evidence" value="ECO:0007669"/>
    <property type="project" value="TreeGrafter"/>
</dbReference>
<name>A0A4C1ZM46_EUMVA</name>
<dbReference type="GO" id="GO:0005777">
    <property type="term" value="C:peroxisome"/>
    <property type="evidence" value="ECO:0007669"/>
    <property type="project" value="UniProtKB-SubCell"/>
</dbReference>
<sequence>MRGSTEIKIKSEAENENRIGIYSDQDRRRNQMGPRFELRRKEIDIESRTEIRIGDGCPPAGRRRRAPKMNATKRLFSELRLIKGKTRVNYSVVPKNLSREEHVIRSTLPDVVIPNTDFLDRLWRDSAVFRKLVAIVSIMSECAETKKKYTYEQLWDLSARWATVLQRLDAGDTVAVMLPNCPEFPVLALGALQAGRKVTTLNPIYKEFEITHQLKLTQPTVIMTNNDCYDTITKALALINQTAKILIVDKPAESIPAGAIRYSEVVENSKIDISTLQKVRTKAEDTAFLPFSSGTTGLPKGVEISYKNLLATLEMTGHEKVCLPNLASESFQDVVPCILPFFHIYGLVVALLGHLTKGCKLVTLPKFSVDLYLDVLKNQKATLLYVVPPIVFFYLLEKVTKKEMKDVFMFTQLLKIRKKFLKLQDASNMVTRW</sequence>
<dbReference type="InterPro" id="IPR000873">
    <property type="entry name" value="AMP-dep_synth/lig_dom"/>
</dbReference>
<dbReference type="PANTHER" id="PTHR24096:SF422">
    <property type="entry name" value="BCDNA.GH02901"/>
    <property type="match status" value="1"/>
</dbReference>
<keyword evidence="5" id="KW-1185">Reference proteome</keyword>
<keyword evidence="2" id="KW-0576">Peroxisome</keyword>
<comment type="caution">
    <text evidence="4">The sequence shown here is derived from an EMBL/GenBank/DDBJ whole genome shotgun (WGS) entry which is preliminary data.</text>
</comment>
<dbReference type="EMBL" id="BGZK01001910">
    <property type="protein sequence ID" value="GBP88154.1"/>
    <property type="molecule type" value="Genomic_DNA"/>
</dbReference>
<evidence type="ECO:0000259" key="3">
    <source>
        <dbReference type="Pfam" id="PF00501"/>
    </source>
</evidence>
<dbReference type="SUPFAM" id="SSF56801">
    <property type="entry name" value="Acetyl-CoA synthetase-like"/>
    <property type="match status" value="1"/>
</dbReference>
<dbReference type="InterPro" id="IPR020845">
    <property type="entry name" value="AMP-binding_CS"/>
</dbReference>
<dbReference type="Pfam" id="PF00501">
    <property type="entry name" value="AMP-binding"/>
    <property type="match status" value="1"/>
</dbReference>
<dbReference type="PROSITE" id="PS00455">
    <property type="entry name" value="AMP_BINDING"/>
    <property type="match status" value="1"/>
</dbReference>
<dbReference type="STRING" id="151549.A0A4C1ZM46"/>
<dbReference type="GO" id="GO:0046949">
    <property type="term" value="P:fatty-acyl-CoA biosynthetic process"/>
    <property type="evidence" value="ECO:0007669"/>
    <property type="project" value="TreeGrafter"/>
</dbReference>
<evidence type="ECO:0000256" key="2">
    <source>
        <dbReference type="ARBA" id="ARBA00023140"/>
    </source>
</evidence>
<dbReference type="Proteomes" id="UP000299102">
    <property type="component" value="Unassembled WGS sequence"/>
</dbReference>
<reference evidence="4 5" key="1">
    <citation type="journal article" date="2019" name="Commun. Biol.">
        <title>The bagworm genome reveals a unique fibroin gene that provides high tensile strength.</title>
        <authorList>
            <person name="Kono N."/>
            <person name="Nakamura H."/>
            <person name="Ohtoshi R."/>
            <person name="Tomita M."/>
            <person name="Numata K."/>
            <person name="Arakawa K."/>
        </authorList>
    </citation>
    <scope>NUCLEOTIDE SEQUENCE [LARGE SCALE GENOMIC DNA]</scope>
</reference>
<comment type="subcellular location">
    <subcellularLocation>
        <location evidence="1">Peroxisome</location>
    </subcellularLocation>
</comment>
<dbReference type="Gene3D" id="3.40.50.980">
    <property type="match status" value="2"/>
</dbReference>